<organism evidence="2 3">
    <name type="scientific">Paenibacillus glucanolyticus</name>
    <dbReference type="NCBI Taxonomy" id="59843"/>
    <lineage>
        <taxon>Bacteria</taxon>
        <taxon>Bacillati</taxon>
        <taxon>Bacillota</taxon>
        <taxon>Bacilli</taxon>
        <taxon>Bacillales</taxon>
        <taxon>Paenibacillaceae</taxon>
        <taxon>Paenibacillus</taxon>
    </lineage>
</organism>
<keyword evidence="1" id="KW-0472">Membrane</keyword>
<feature type="transmembrane region" description="Helical" evidence="1">
    <location>
        <begin position="44"/>
        <end position="64"/>
    </location>
</feature>
<feature type="transmembrane region" description="Helical" evidence="1">
    <location>
        <begin position="7"/>
        <end position="24"/>
    </location>
</feature>
<keyword evidence="3" id="KW-1185">Reference proteome</keyword>
<dbReference type="AlphaFoldDB" id="A0A168EXK1"/>
<comment type="caution">
    <text evidence="2">The sequence shown here is derived from an EMBL/GenBank/DDBJ whole genome shotgun (WGS) entry which is preliminary data.</text>
</comment>
<evidence type="ECO:0000313" key="3">
    <source>
        <dbReference type="Proteomes" id="UP000076796"/>
    </source>
</evidence>
<feature type="transmembrane region" description="Helical" evidence="1">
    <location>
        <begin position="169"/>
        <end position="190"/>
    </location>
</feature>
<gene>
    <name evidence="2" type="ORF">AWU65_02730</name>
</gene>
<keyword evidence="1" id="KW-1133">Transmembrane helix</keyword>
<dbReference type="Proteomes" id="UP000076796">
    <property type="component" value="Unassembled WGS sequence"/>
</dbReference>
<proteinExistence type="predicted"/>
<dbReference type="EMBL" id="LWMH01000001">
    <property type="protein sequence ID" value="KZS44917.1"/>
    <property type="molecule type" value="Genomic_DNA"/>
</dbReference>
<evidence type="ECO:0000256" key="1">
    <source>
        <dbReference type="SAM" id="Phobius"/>
    </source>
</evidence>
<evidence type="ECO:0000313" key="2">
    <source>
        <dbReference type="EMBL" id="KZS44917.1"/>
    </source>
</evidence>
<accession>A0A168EXK1</accession>
<feature type="transmembrane region" description="Helical" evidence="1">
    <location>
        <begin position="252"/>
        <end position="271"/>
    </location>
</feature>
<protein>
    <submittedName>
        <fullName evidence="2">Uncharacterized protein</fullName>
    </submittedName>
</protein>
<keyword evidence="1" id="KW-0812">Transmembrane</keyword>
<reference evidence="2" key="1">
    <citation type="journal article" date="2016" name="Genome Announc.">
        <title>Draft genomes of two strains of Paenibacillus glucanolyticus with capability to degrade lignocellulose.</title>
        <authorList>
            <person name="Mathews S.L."/>
            <person name="Pawlak J."/>
            <person name="Grunden A.M."/>
        </authorList>
    </citation>
    <scope>NUCLEOTIDE SEQUENCE [LARGE SCALE GENOMIC DNA]</scope>
    <source>
        <strain evidence="2">SLM1</strain>
    </source>
</reference>
<sequence>MKISFLKFYKLMNFMAWVFPFFVISDDDNFGTLEEESRELRFSFLTIKFGDVIYYFLSIGFWYGDHNEKAKFPKGFRFMYSLRVSQYKREYNTEKINDLKTKHIAFLRTKDSEELSVYKETLLYKLDQIKEKSTKTTNKFLAYLAIIAFLIPLYIPGALRIGEVFDKPMWLVIAYIYLAGYLAYNLINFVKLFFRFVQVKPYAQFKYSMIKNSSKPNIDLLTALYIEYQLRDNESVEEVSFIKNIDGYMKSILLISSFLLVFDIIFGSVQAEEKIKPPVSPISKVFHLDLSQSSKMLFTDQFDVIKKFGEDLVLNKVTRITLIRTGDAESDNYNRIVQIITSYNINKAEIIQIQDKPNDMSASGHLQIIVERR</sequence>
<feature type="transmembrane region" description="Helical" evidence="1">
    <location>
        <begin position="140"/>
        <end position="157"/>
    </location>
</feature>
<name>A0A168EXK1_9BACL</name>
<dbReference type="RefSeq" id="WP_063477422.1">
    <property type="nucleotide sequence ID" value="NZ_MRTT01000052.1"/>
</dbReference>
<dbReference type="OrthoDB" id="2652395at2"/>